<keyword evidence="13" id="KW-0511">Multifunctional enzyme</keyword>
<feature type="compositionally biased region" description="Pro residues" evidence="17">
    <location>
        <begin position="43"/>
        <end position="55"/>
    </location>
</feature>
<evidence type="ECO:0000256" key="15">
    <source>
        <dbReference type="ARBA" id="ARBA00034000"/>
    </source>
</evidence>
<evidence type="ECO:0000256" key="18">
    <source>
        <dbReference type="SAM" id="Phobius"/>
    </source>
</evidence>
<dbReference type="GO" id="GO:0006508">
    <property type="term" value="P:proteolysis"/>
    <property type="evidence" value="ECO:0007669"/>
    <property type="project" value="UniProtKB-KW"/>
</dbReference>
<dbReference type="OrthoDB" id="9766909at2"/>
<evidence type="ECO:0000256" key="12">
    <source>
        <dbReference type="ARBA" id="ARBA00023136"/>
    </source>
</evidence>
<evidence type="ECO:0000256" key="17">
    <source>
        <dbReference type="SAM" id="MobiDB-lite"/>
    </source>
</evidence>
<name>A0A402AHE1_9CHLR</name>
<comment type="similarity">
    <text evidence="2">In the C-terminal section; belongs to the transpeptidase family.</text>
</comment>
<dbReference type="EMBL" id="BIFS01000001">
    <property type="protein sequence ID" value="GCE18473.1"/>
    <property type="molecule type" value="Genomic_DNA"/>
</dbReference>
<dbReference type="InterPro" id="IPR023346">
    <property type="entry name" value="Lysozyme-like_dom_sf"/>
</dbReference>
<organism evidence="21 22">
    <name type="scientific">Dictyobacter kobayashii</name>
    <dbReference type="NCBI Taxonomy" id="2014872"/>
    <lineage>
        <taxon>Bacteria</taxon>
        <taxon>Bacillati</taxon>
        <taxon>Chloroflexota</taxon>
        <taxon>Ktedonobacteria</taxon>
        <taxon>Ktedonobacterales</taxon>
        <taxon>Dictyobacteraceae</taxon>
        <taxon>Dictyobacter</taxon>
    </lineage>
</organism>
<keyword evidence="5" id="KW-0121">Carboxypeptidase</keyword>
<feature type="region of interest" description="Disordered" evidence="17">
    <location>
        <begin position="83"/>
        <end position="144"/>
    </location>
</feature>
<proteinExistence type="inferred from homology"/>
<dbReference type="InterPro" id="IPR036950">
    <property type="entry name" value="PBP_transglycosylase"/>
</dbReference>
<evidence type="ECO:0000256" key="10">
    <source>
        <dbReference type="ARBA" id="ARBA00022960"/>
    </source>
</evidence>
<dbReference type="GO" id="GO:0008955">
    <property type="term" value="F:peptidoglycan glycosyltransferase activity"/>
    <property type="evidence" value="ECO:0007669"/>
    <property type="project" value="UniProtKB-EC"/>
</dbReference>
<keyword evidence="6" id="KW-0645">Protease</keyword>
<dbReference type="InterPro" id="IPR001460">
    <property type="entry name" value="PCN-bd_Tpept"/>
</dbReference>
<evidence type="ECO:0000256" key="4">
    <source>
        <dbReference type="ARBA" id="ARBA00022475"/>
    </source>
</evidence>
<feature type="compositionally biased region" description="Low complexity" evidence="17">
    <location>
        <begin position="112"/>
        <end position="127"/>
    </location>
</feature>
<dbReference type="GO" id="GO:0005886">
    <property type="term" value="C:plasma membrane"/>
    <property type="evidence" value="ECO:0007669"/>
    <property type="project" value="UniProtKB-SubCell"/>
</dbReference>
<dbReference type="Pfam" id="PF00912">
    <property type="entry name" value="Transgly"/>
    <property type="match status" value="1"/>
</dbReference>
<dbReference type="InterPro" id="IPR001264">
    <property type="entry name" value="Glyco_trans_51"/>
</dbReference>
<comment type="similarity">
    <text evidence="3">In the N-terminal section; belongs to the glycosyltransferase 51 family.</text>
</comment>
<dbReference type="Proteomes" id="UP000287188">
    <property type="component" value="Unassembled WGS sequence"/>
</dbReference>
<evidence type="ECO:0000256" key="9">
    <source>
        <dbReference type="ARBA" id="ARBA00022801"/>
    </source>
</evidence>
<dbReference type="InterPro" id="IPR012338">
    <property type="entry name" value="Beta-lactam/transpept-like"/>
</dbReference>
<dbReference type="GO" id="GO:0009252">
    <property type="term" value="P:peptidoglycan biosynthetic process"/>
    <property type="evidence" value="ECO:0007669"/>
    <property type="project" value="UniProtKB-KW"/>
</dbReference>
<protein>
    <submittedName>
        <fullName evidence="21">Uncharacterized protein</fullName>
    </submittedName>
</protein>
<dbReference type="Gene3D" id="1.10.3810.10">
    <property type="entry name" value="Biosynthetic peptidoglycan transglycosylase-like"/>
    <property type="match status" value="1"/>
</dbReference>
<dbReference type="GO" id="GO:0008658">
    <property type="term" value="F:penicillin binding"/>
    <property type="evidence" value="ECO:0007669"/>
    <property type="project" value="InterPro"/>
</dbReference>
<accession>A0A402AHE1</accession>
<gene>
    <name evidence="21" type="ORF">KDK_22730</name>
</gene>
<dbReference type="PANTHER" id="PTHR32282:SF11">
    <property type="entry name" value="PENICILLIN-BINDING PROTEIN 1B"/>
    <property type="match status" value="1"/>
</dbReference>
<dbReference type="InterPro" id="IPR050396">
    <property type="entry name" value="Glycosyltr_51/Transpeptidase"/>
</dbReference>
<evidence type="ECO:0000256" key="3">
    <source>
        <dbReference type="ARBA" id="ARBA00007739"/>
    </source>
</evidence>
<feature type="compositionally biased region" description="Polar residues" evidence="17">
    <location>
        <begin position="128"/>
        <end position="143"/>
    </location>
</feature>
<evidence type="ECO:0000256" key="14">
    <source>
        <dbReference type="ARBA" id="ARBA00023316"/>
    </source>
</evidence>
<keyword evidence="7" id="KW-0328">Glycosyltransferase</keyword>
<evidence type="ECO:0000259" key="19">
    <source>
        <dbReference type="Pfam" id="PF00905"/>
    </source>
</evidence>
<dbReference type="GO" id="GO:0008360">
    <property type="term" value="P:regulation of cell shape"/>
    <property type="evidence" value="ECO:0007669"/>
    <property type="project" value="UniProtKB-KW"/>
</dbReference>
<evidence type="ECO:0000256" key="11">
    <source>
        <dbReference type="ARBA" id="ARBA00022984"/>
    </source>
</evidence>
<evidence type="ECO:0000256" key="6">
    <source>
        <dbReference type="ARBA" id="ARBA00022670"/>
    </source>
</evidence>
<keyword evidence="11" id="KW-0573">Peptidoglycan synthesis</keyword>
<feature type="transmembrane region" description="Helical" evidence="18">
    <location>
        <begin position="172"/>
        <end position="197"/>
    </location>
</feature>
<dbReference type="FunFam" id="1.10.3810.10:FF:000001">
    <property type="entry name" value="Penicillin-binding protein 1A"/>
    <property type="match status" value="1"/>
</dbReference>
<sequence length="900" mass="99492">MPIEQQKPEDNTPPQDQGENPMEIHGEPDDTQAPSSISHTPIPGTPALPPLPVTPPTARQSRSPSFYAARQERFERAQRYLEQKNRRSQRLAQQANHQQQPAPLEPNRSPQALEAATTASALPSPTTGNYTSTRNRKGQWTGQRQRKVLLRHLSRKHLRHNRAQNHHSFNRFWLSILSTLGAIALIILTITGAGSYATYRFYNDTSTSYNRQILSLRDLTPRDNLKIYDSKGVLLSQMEDQGLHTSVTLNQVSPLLINATVATEDKNFWQNSGVDIFRILQSAIQNLEHGRVIEGGSTITQQLIKNLIVGNQANVTRKLQEIVLTPQINNLYSKNDILEMYLNTIYYGHQAYGIDAAATMYFGLVDQPGKPASAQLDLAQAAMLAGIPSSPSLYDPGLHPKTTASRFSTVLDLMLREGYITQEQAQAAIQEEQKPGFVKGPPNLNDRAPHFSQYVRQQLEQQLKLTPIQLSRSGLKVYTTLDIGLQDKIQKIMQEHIAELAGHNVTNAAEVLIDYHTGAIRSLLGSLDYNSKTIDGKFDVATMGYRQPGSSFKPYVYATALAQGYTPAQAISDAPLVITLPPGSNPATYEPKNYDQSYHGHVTMRCALQNSLNIPAVKTLQHVGINNALNTAKAMGIQHTKGEAGYSMVLGGLDVNLLEHTTAFGAFANNGKTFQPYAIDKIVYTYNNKVVTHQSTDGKQAISPQVAYMMTDMLSDNNSRLPEFFDCNPLQLYSNPENQCWAGNRGTVRPAAAKTGTTNDFRDNWTMGYTTDFVMGVWAGNNNYTPMYNVTGVQGAAPIWHDSMLLAEAGRPINNFVNPGGLDRGVMTYPDGIQTDDWYLPGHYPTFNQIPTTEPTVTLAPASHKHHAAATSVATGHPYCSNFTFVSPPPSDHSPNTGWW</sequence>
<comment type="subcellular location">
    <subcellularLocation>
        <location evidence="1">Cell membrane</location>
    </subcellularLocation>
</comment>
<dbReference type="Pfam" id="PF00905">
    <property type="entry name" value="Transpeptidase"/>
    <property type="match status" value="1"/>
</dbReference>
<dbReference type="GO" id="GO:0030288">
    <property type="term" value="C:outer membrane-bounded periplasmic space"/>
    <property type="evidence" value="ECO:0007669"/>
    <property type="project" value="TreeGrafter"/>
</dbReference>
<evidence type="ECO:0000313" key="22">
    <source>
        <dbReference type="Proteomes" id="UP000287188"/>
    </source>
</evidence>
<feature type="domain" description="Glycosyl transferase family 51" evidence="20">
    <location>
        <begin position="234"/>
        <end position="414"/>
    </location>
</feature>
<keyword evidence="4" id="KW-1003">Cell membrane</keyword>
<evidence type="ECO:0000256" key="2">
    <source>
        <dbReference type="ARBA" id="ARBA00007090"/>
    </source>
</evidence>
<keyword evidence="22" id="KW-1185">Reference proteome</keyword>
<dbReference type="RefSeq" id="WP_126550005.1">
    <property type="nucleotide sequence ID" value="NZ_BIFS01000001.1"/>
</dbReference>
<evidence type="ECO:0000256" key="1">
    <source>
        <dbReference type="ARBA" id="ARBA00004236"/>
    </source>
</evidence>
<keyword evidence="10" id="KW-0133">Cell shape</keyword>
<comment type="catalytic activity">
    <reaction evidence="16">
        <text>[GlcNAc-(1-&gt;4)-Mur2Ac(oyl-L-Ala-gamma-D-Glu-L-Lys-D-Ala-D-Ala)](n)-di-trans,octa-cis-undecaprenyl diphosphate + beta-D-GlcNAc-(1-&gt;4)-Mur2Ac(oyl-L-Ala-gamma-D-Glu-L-Lys-D-Ala-D-Ala)-di-trans,octa-cis-undecaprenyl diphosphate = [GlcNAc-(1-&gt;4)-Mur2Ac(oyl-L-Ala-gamma-D-Glu-L-Lys-D-Ala-D-Ala)](n+1)-di-trans,octa-cis-undecaprenyl diphosphate + di-trans,octa-cis-undecaprenyl diphosphate + H(+)</text>
        <dbReference type="Rhea" id="RHEA:23708"/>
        <dbReference type="Rhea" id="RHEA-COMP:9602"/>
        <dbReference type="Rhea" id="RHEA-COMP:9603"/>
        <dbReference type="ChEBI" id="CHEBI:15378"/>
        <dbReference type="ChEBI" id="CHEBI:58405"/>
        <dbReference type="ChEBI" id="CHEBI:60033"/>
        <dbReference type="ChEBI" id="CHEBI:78435"/>
        <dbReference type="EC" id="2.4.99.28"/>
    </reaction>
</comment>
<evidence type="ECO:0000256" key="5">
    <source>
        <dbReference type="ARBA" id="ARBA00022645"/>
    </source>
</evidence>
<reference evidence="22" key="1">
    <citation type="submission" date="2018-12" db="EMBL/GenBank/DDBJ databases">
        <title>Tengunoibacter tsumagoiensis gen. nov., sp. nov., Dictyobacter kobayashii sp. nov., D. alpinus sp. nov., and D. joshuensis sp. nov. and description of Dictyobacteraceae fam. nov. within the order Ktedonobacterales isolated from Tengu-no-mugimeshi.</title>
        <authorList>
            <person name="Wang C.M."/>
            <person name="Zheng Y."/>
            <person name="Sakai Y."/>
            <person name="Toyoda A."/>
            <person name="Minakuchi Y."/>
            <person name="Abe K."/>
            <person name="Yokota A."/>
            <person name="Yabe S."/>
        </authorList>
    </citation>
    <scope>NUCLEOTIDE SEQUENCE [LARGE SCALE GENOMIC DNA]</scope>
    <source>
        <strain evidence="22">Uno11</strain>
    </source>
</reference>
<feature type="domain" description="Penicillin-binding protein transpeptidase" evidence="19">
    <location>
        <begin position="511"/>
        <end position="771"/>
    </location>
</feature>
<feature type="compositionally biased region" description="Basic and acidic residues" evidence="17">
    <location>
        <begin position="1"/>
        <end position="10"/>
    </location>
</feature>
<evidence type="ECO:0000256" key="16">
    <source>
        <dbReference type="ARBA" id="ARBA00049902"/>
    </source>
</evidence>
<evidence type="ECO:0000259" key="20">
    <source>
        <dbReference type="Pfam" id="PF00912"/>
    </source>
</evidence>
<dbReference type="SUPFAM" id="SSF56601">
    <property type="entry name" value="beta-lactamase/transpeptidase-like"/>
    <property type="match status" value="1"/>
</dbReference>
<comment type="catalytic activity">
    <reaction evidence="15">
        <text>Preferential cleavage: (Ac)2-L-Lys-D-Ala-|-D-Ala. Also transpeptidation of peptidyl-alanyl moieties that are N-acyl substituents of D-alanine.</text>
        <dbReference type="EC" id="3.4.16.4"/>
    </reaction>
</comment>
<dbReference type="Gene3D" id="3.40.710.10">
    <property type="entry name" value="DD-peptidase/beta-lactamase superfamily"/>
    <property type="match status" value="1"/>
</dbReference>
<evidence type="ECO:0000256" key="7">
    <source>
        <dbReference type="ARBA" id="ARBA00022676"/>
    </source>
</evidence>
<dbReference type="GO" id="GO:0009002">
    <property type="term" value="F:serine-type D-Ala-D-Ala carboxypeptidase activity"/>
    <property type="evidence" value="ECO:0007669"/>
    <property type="project" value="UniProtKB-EC"/>
</dbReference>
<keyword evidence="9" id="KW-0378">Hydrolase</keyword>
<dbReference type="GO" id="GO:0071555">
    <property type="term" value="P:cell wall organization"/>
    <property type="evidence" value="ECO:0007669"/>
    <property type="project" value="UniProtKB-KW"/>
</dbReference>
<keyword evidence="14" id="KW-0961">Cell wall biogenesis/degradation</keyword>
<keyword evidence="12 18" id="KW-0472">Membrane</keyword>
<dbReference type="SUPFAM" id="SSF53955">
    <property type="entry name" value="Lysozyme-like"/>
    <property type="match status" value="1"/>
</dbReference>
<dbReference type="AlphaFoldDB" id="A0A402AHE1"/>
<dbReference type="PANTHER" id="PTHR32282">
    <property type="entry name" value="BINDING PROTEIN TRANSPEPTIDASE, PUTATIVE-RELATED"/>
    <property type="match status" value="1"/>
</dbReference>
<evidence type="ECO:0000256" key="13">
    <source>
        <dbReference type="ARBA" id="ARBA00023268"/>
    </source>
</evidence>
<dbReference type="NCBIfam" id="TIGR02074">
    <property type="entry name" value="PBP_1a_fam"/>
    <property type="match status" value="1"/>
</dbReference>
<comment type="caution">
    <text evidence="21">The sequence shown here is derived from an EMBL/GenBank/DDBJ whole genome shotgun (WGS) entry which is preliminary data.</text>
</comment>
<feature type="region of interest" description="Disordered" evidence="17">
    <location>
        <begin position="1"/>
        <end position="66"/>
    </location>
</feature>
<feature type="compositionally biased region" description="Low complexity" evidence="17">
    <location>
        <begin position="90"/>
        <end position="102"/>
    </location>
</feature>
<keyword evidence="18" id="KW-1133">Transmembrane helix</keyword>
<keyword evidence="18" id="KW-0812">Transmembrane</keyword>
<keyword evidence="8" id="KW-0808">Transferase</keyword>
<evidence type="ECO:0000313" key="21">
    <source>
        <dbReference type="EMBL" id="GCE18473.1"/>
    </source>
</evidence>
<evidence type="ECO:0000256" key="8">
    <source>
        <dbReference type="ARBA" id="ARBA00022679"/>
    </source>
</evidence>